<dbReference type="PANTHER" id="PTHR44858:SF1">
    <property type="entry name" value="UDP-N-ACETYLGLUCOSAMINE--PEPTIDE N-ACETYLGLUCOSAMINYLTRANSFERASE SPINDLY-RELATED"/>
    <property type="match status" value="1"/>
</dbReference>
<dbReference type="Proteomes" id="UP000539538">
    <property type="component" value="Unassembled WGS sequence"/>
</dbReference>
<organism evidence="5 6">
    <name type="scientific">Aminobacter niigataensis</name>
    <dbReference type="NCBI Taxonomy" id="83265"/>
    <lineage>
        <taxon>Bacteria</taxon>
        <taxon>Pseudomonadati</taxon>
        <taxon>Pseudomonadota</taxon>
        <taxon>Alphaproteobacteria</taxon>
        <taxon>Hyphomicrobiales</taxon>
        <taxon>Phyllobacteriaceae</taxon>
        <taxon>Aminobacter</taxon>
    </lineage>
</organism>
<sequence>MRNVFAFCTLALLATTQPQQAFAENAGAPIVAKADNQLDTLFSDLKRERNEKAAERLASRIWEAWYKSGSASVDLMMQWAQQAVEAKKFDVALDFLDQVVTLQPKYAEGWNRRATVHFLMQNYRKSMADIERTLELEPRHFGALSGMAQIMATTGRNELALQAWQRVLDIYPMLRNAQNEVSRLSEELAGEGI</sequence>
<evidence type="ECO:0000256" key="2">
    <source>
        <dbReference type="ARBA" id="ARBA00022803"/>
    </source>
</evidence>
<keyword evidence="1" id="KW-0677">Repeat</keyword>
<dbReference type="PANTHER" id="PTHR44858">
    <property type="entry name" value="TETRATRICOPEPTIDE REPEAT PROTEIN 6"/>
    <property type="match status" value="1"/>
</dbReference>
<dbReference type="SUPFAM" id="SSF48452">
    <property type="entry name" value="TPR-like"/>
    <property type="match status" value="1"/>
</dbReference>
<dbReference type="Gene3D" id="1.25.40.10">
    <property type="entry name" value="Tetratricopeptide repeat domain"/>
    <property type="match status" value="1"/>
</dbReference>
<dbReference type="SMART" id="SM00028">
    <property type="entry name" value="TPR"/>
    <property type="match status" value="3"/>
</dbReference>
<feature type="signal peptide" evidence="4">
    <location>
        <begin position="1"/>
        <end position="23"/>
    </location>
</feature>
<keyword evidence="6" id="KW-1185">Reference proteome</keyword>
<evidence type="ECO:0000256" key="3">
    <source>
        <dbReference type="PROSITE-ProRule" id="PRU00339"/>
    </source>
</evidence>
<evidence type="ECO:0000313" key="5">
    <source>
        <dbReference type="EMBL" id="MBB4650563.1"/>
    </source>
</evidence>
<dbReference type="RefSeq" id="WP_183262623.1">
    <property type="nucleotide sequence ID" value="NZ_BAAAVZ010000002.1"/>
</dbReference>
<feature type="chain" id="PRO_5045242464" evidence="4">
    <location>
        <begin position="24"/>
        <end position="193"/>
    </location>
</feature>
<feature type="repeat" description="TPR" evidence="3">
    <location>
        <begin position="107"/>
        <end position="140"/>
    </location>
</feature>
<evidence type="ECO:0000256" key="1">
    <source>
        <dbReference type="ARBA" id="ARBA00022737"/>
    </source>
</evidence>
<reference evidence="5 6" key="1">
    <citation type="submission" date="2020-08" db="EMBL/GenBank/DDBJ databases">
        <title>Genomic Encyclopedia of Type Strains, Phase IV (KMG-IV): sequencing the most valuable type-strain genomes for metagenomic binning, comparative biology and taxonomic classification.</title>
        <authorList>
            <person name="Goeker M."/>
        </authorList>
    </citation>
    <scope>NUCLEOTIDE SEQUENCE [LARGE SCALE GENOMIC DNA]</scope>
    <source>
        <strain evidence="5 6">DSM 7050</strain>
    </source>
</reference>
<protein>
    <submittedName>
        <fullName evidence="5">Tetratricopeptide (TPR) repeat protein</fullName>
    </submittedName>
</protein>
<proteinExistence type="predicted"/>
<dbReference type="InterPro" id="IPR011990">
    <property type="entry name" value="TPR-like_helical_dom_sf"/>
</dbReference>
<gene>
    <name evidence="5" type="ORF">GGQ99_002318</name>
</gene>
<dbReference type="InterPro" id="IPR019734">
    <property type="entry name" value="TPR_rpt"/>
</dbReference>
<comment type="caution">
    <text evidence="5">The sequence shown here is derived from an EMBL/GenBank/DDBJ whole genome shotgun (WGS) entry which is preliminary data.</text>
</comment>
<dbReference type="InterPro" id="IPR050498">
    <property type="entry name" value="Ycf3"/>
</dbReference>
<keyword evidence="2 3" id="KW-0802">TPR repeat</keyword>
<evidence type="ECO:0000256" key="4">
    <source>
        <dbReference type="SAM" id="SignalP"/>
    </source>
</evidence>
<name>A0ABR6L1P8_9HYPH</name>
<evidence type="ECO:0000313" key="6">
    <source>
        <dbReference type="Proteomes" id="UP000539538"/>
    </source>
</evidence>
<dbReference type="PROSITE" id="PS50005">
    <property type="entry name" value="TPR"/>
    <property type="match status" value="1"/>
</dbReference>
<keyword evidence="4" id="KW-0732">Signal</keyword>
<accession>A0ABR6L1P8</accession>
<dbReference type="EMBL" id="JACHOT010000002">
    <property type="protein sequence ID" value="MBB4650563.1"/>
    <property type="molecule type" value="Genomic_DNA"/>
</dbReference>